<evidence type="ECO:0000313" key="2">
    <source>
        <dbReference type="EMBL" id="KAL1492422.1"/>
    </source>
</evidence>
<keyword evidence="3" id="KW-1185">Reference proteome</keyword>
<feature type="compositionally biased region" description="Polar residues" evidence="1">
    <location>
        <begin position="47"/>
        <end position="83"/>
    </location>
</feature>
<dbReference type="AlphaFoldDB" id="A0ABD1EES9"/>
<organism evidence="2 3">
    <name type="scientific">Hypothenemus hampei</name>
    <name type="common">Coffee berry borer</name>
    <dbReference type="NCBI Taxonomy" id="57062"/>
    <lineage>
        <taxon>Eukaryota</taxon>
        <taxon>Metazoa</taxon>
        <taxon>Ecdysozoa</taxon>
        <taxon>Arthropoda</taxon>
        <taxon>Hexapoda</taxon>
        <taxon>Insecta</taxon>
        <taxon>Pterygota</taxon>
        <taxon>Neoptera</taxon>
        <taxon>Endopterygota</taxon>
        <taxon>Coleoptera</taxon>
        <taxon>Polyphaga</taxon>
        <taxon>Cucujiformia</taxon>
        <taxon>Curculionidae</taxon>
        <taxon>Scolytinae</taxon>
        <taxon>Hypothenemus</taxon>
    </lineage>
</organism>
<evidence type="ECO:0000256" key="1">
    <source>
        <dbReference type="SAM" id="MobiDB-lite"/>
    </source>
</evidence>
<dbReference type="EMBL" id="JBDJPC010000008">
    <property type="protein sequence ID" value="KAL1492422.1"/>
    <property type="molecule type" value="Genomic_DNA"/>
</dbReference>
<accession>A0ABD1EES9</accession>
<protein>
    <submittedName>
        <fullName evidence="2">Uncharacterized protein</fullName>
    </submittedName>
</protein>
<feature type="compositionally biased region" description="Basic and acidic residues" evidence="1">
    <location>
        <begin position="97"/>
        <end position="110"/>
    </location>
</feature>
<evidence type="ECO:0000313" key="3">
    <source>
        <dbReference type="Proteomes" id="UP001566132"/>
    </source>
</evidence>
<proteinExistence type="predicted"/>
<name>A0ABD1EES9_HYPHA</name>
<comment type="caution">
    <text evidence="2">The sequence shown here is derived from an EMBL/GenBank/DDBJ whole genome shotgun (WGS) entry which is preliminary data.</text>
</comment>
<feature type="region of interest" description="Disordered" evidence="1">
    <location>
        <begin position="47"/>
        <end position="138"/>
    </location>
</feature>
<dbReference type="Proteomes" id="UP001566132">
    <property type="component" value="Unassembled WGS sequence"/>
</dbReference>
<reference evidence="2 3" key="1">
    <citation type="submission" date="2024-05" db="EMBL/GenBank/DDBJ databases">
        <title>Genetic variation in Jamaican populations of the coffee berry borer (Hypothenemus hampei).</title>
        <authorList>
            <person name="Errbii M."/>
            <person name="Myrie A."/>
        </authorList>
    </citation>
    <scope>NUCLEOTIDE SEQUENCE [LARGE SCALE GENOMIC DNA]</scope>
    <source>
        <strain evidence="2">JA-Hopewell-2020-01-JO</strain>
        <tissue evidence="2">Whole body</tissue>
    </source>
</reference>
<sequence length="138" mass="16342">MPFKDFLTQFEKGLHPRFRQLYYLMREDNMNRGILKNIVQKLHRSQESLVENSYPSASASNYHPQANGQYNADSRYRNNFRNNRPTREQQNRVPNTRTRDGRPQCKDCRRYGHYSCRNRNNAYSNGGQGNPNGIGRLR</sequence>
<gene>
    <name evidence="2" type="ORF">ABEB36_010674</name>
</gene>